<dbReference type="RefSeq" id="WP_165564752.1">
    <property type="nucleotide sequence ID" value="NZ_CP045857.1"/>
</dbReference>
<dbReference type="Pfam" id="PF02810">
    <property type="entry name" value="SEC-C"/>
    <property type="match status" value="1"/>
</dbReference>
<dbReference type="EMBL" id="CP045857">
    <property type="protein sequence ID" value="QIJ03970.1"/>
    <property type="molecule type" value="Genomic_DNA"/>
</dbReference>
<dbReference type="SUPFAM" id="SSF103642">
    <property type="entry name" value="Sec-C motif"/>
    <property type="match status" value="1"/>
</dbReference>
<dbReference type="Gene3D" id="3.10.450.50">
    <property type="match status" value="1"/>
</dbReference>
<organism evidence="1 2">
    <name type="scientific">Shewanella chilikensis</name>
    <dbReference type="NCBI Taxonomy" id="558541"/>
    <lineage>
        <taxon>Bacteria</taxon>
        <taxon>Pseudomonadati</taxon>
        <taxon>Pseudomonadota</taxon>
        <taxon>Gammaproteobacteria</taxon>
        <taxon>Alteromonadales</taxon>
        <taxon>Shewanellaceae</taxon>
        <taxon>Shewanella</taxon>
    </lineage>
</organism>
<reference evidence="1 2" key="1">
    <citation type="submission" date="2019-11" db="EMBL/GenBank/DDBJ databases">
        <title>Complete Genome Sequence of Shewanella chilikensis Strain DC57, Isolated from Corroded Seal Rings at a floating production facility in Australia.</title>
        <authorList>
            <person name="Salgar-Chaparro S.J."/>
            <person name="Castillo-Villamizar G.A."/>
            <person name="Poehlein A."/>
            <person name="Daniel R."/>
            <person name="Machuca L."/>
        </authorList>
    </citation>
    <scope>NUCLEOTIDE SEQUENCE [LARGE SCALE GENOMIC DNA]</scope>
    <source>
        <strain evidence="1 2">DC57</strain>
    </source>
</reference>
<name>A0A6G7LQE6_9GAMM</name>
<sequence>MAKIDPNEPCPCESGLLFKECHGPKVKQPKVPEITQTSILTVIPEPDPDTRSVFIYNGEGTVVFTGYQVGLALVCGSCQSHLVVGIPRENIQNIVIRCKNCGSYNEV</sequence>
<dbReference type="KEGG" id="schk:GII14_07085"/>
<evidence type="ECO:0000313" key="2">
    <source>
        <dbReference type="Proteomes" id="UP000502117"/>
    </source>
</evidence>
<proteinExistence type="predicted"/>
<dbReference type="InterPro" id="IPR004027">
    <property type="entry name" value="SEC_C_motif"/>
</dbReference>
<accession>A0A6G7LQE6</accession>
<dbReference type="AlphaFoldDB" id="A0A6G7LQE6"/>
<dbReference type="Proteomes" id="UP000502117">
    <property type="component" value="Chromosome"/>
</dbReference>
<protein>
    <submittedName>
        <fullName evidence="1">Uncharacterized protein</fullName>
    </submittedName>
</protein>
<evidence type="ECO:0000313" key="1">
    <source>
        <dbReference type="EMBL" id="QIJ03970.1"/>
    </source>
</evidence>
<gene>
    <name evidence="1" type="ORF">GII14_07085</name>
</gene>